<keyword evidence="2" id="KW-1185">Reference proteome</keyword>
<dbReference type="EMBL" id="CACSLK010010809">
    <property type="protein sequence ID" value="CAA0812632.1"/>
    <property type="molecule type" value="Genomic_DNA"/>
</dbReference>
<dbReference type="Proteomes" id="UP001153555">
    <property type="component" value="Unassembled WGS sequence"/>
</dbReference>
<evidence type="ECO:0000313" key="1">
    <source>
        <dbReference type="EMBL" id="CAA0812632.1"/>
    </source>
</evidence>
<accession>A0A9N7MRF4</accession>
<gene>
    <name evidence="1" type="ORF">SHERM_13217</name>
</gene>
<proteinExistence type="predicted"/>
<name>A0A9N7MRF4_STRHE</name>
<dbReference type="PANTHER" id="PTHR34456:SF13">
    <property type="entry name" value="REVERSE TRANSCRIPTASE DOMAIN-CONTAINING PROTEIN"/>
    <property type="match status" value="1"/>
</dbReference>
<comment type="caution">
    <text evidence="1">The sequence shown here is derived from an EMBL/GenBank/DDBJ whole genome shotgun (WGS) entry which is preliminary data.</text>
</comment>
<keyword evidence="1" id="KW-0696">RNA-directed RNA polymerase</keyword>
<keyword evidence="1" id="KW-0808">Transferase</keyword>
<keyword evidence="1" id="KW-0548">Nucleotidyltransferase</keyword>
<dbReference type="AlphaFoldDB" id="A0A9N7MRF4"/>
<organism evidence="1 2">
    <name type="scientific">Striga hermonthica</name>
    <name type="common">Purple witchweed</name>
    <name type="synonym">Buchnera hermonthica</name>
    <dbReference type="NCBI Taxonomy" id="68872"/>
    <lineage>
        <taxon>Eukaryota</taxon>
        <taxon>Viridiplantae</taxon>
        <taxon>Streptophyta</taxon>
        <taxon>Embryophyta</taxon>
        <taxon>Tracheophyta</taxon>
        <taxon>Spermatophyta</taxon>
        <taxon>Magnoliopsida</taxon>
        <taxon>eudicotyledons</taxon>
        <taxon>Gunneridae</taxon>
        <taxon>Pentapetalae</taxon>
        <taxon>asterids</taxon>
        <taxon>lamiids</taxon>
        <taxon>Lamiales</taxon>
        <taxon>Orobanchaceae</taxon>
        <taxon>Buchnereae</taxon>
        <taxon>Striga</taxon>
    </lineage>
</organism>
<dbReference type="OrthoDB" id="1050647at2759"/>
<dbReference type="PANTHER" id="PTHR34456">
    <property type="entry name" value="MITOVIRUS RNA-DEPENDENT RNA POLYMERASE"/>
    <property type="match status" value="1"/>
</dbReference>
<dbReference type="Pfam" id="PF05919">
    <property type="entry name" value="Mitovir_RNA_pol"/>
    <property type="match status" value="1"/>
</dbReference>
<evidence type="ECO:0000313" key="2">
    <source>
        <dbReference type="Proteomes" id="UP001153555"/>
    </source>
</evidence>
<protein>
    <submittedName>
        <fullName evidence="1">Mitovirus RNA-dependent RNA polymerase</fullName>
    </submittedName>
</protein>
<dbReference type="GO" id="GO:0003968">
    <property type="term" value="F:RNA-directed RNA polymerase activity"/>
    <property type="evidence" value="ECO:0007669"/>
    <property type="project" value="UniProtKB-KW"/>
</dbReference>
<reference evidence="1" key="1">
    <citation type="submission" date="2019-12" db="EMBL/GenBank/DDBJ databases">
        <authorList>
            <person name="Scholes J."/>
        </authorList>
    </citation>
    <scope>NUCLEOTIDE SEQUENCE</scope>
</reference>
<dbReference type="InterPro" id="IPR008686">
    <property type="entry name" value="RNA_pol_mitovir"/>
</dbReference>
<sequence>MIGVCGCYPTYLQIDGTFNHSGPIHRLMRIAHLKCFYSFDLSSATDRWPVSVILDLMSCLFGPTLASSIINGCLALNVAMLGPPRPICFVVGQPLGYYASWALFSLSHHYVVWMAANRADPNRSVYQIRSPR</sequence>